<reference evidence="12" key="2">
    <citation type="submission" date="2017-11" db="EMBL/GenBank/DDBJ databases">
        <title>Coralsnake Venomics: Analyses of Venom Gland Transcriptomes and Proteomes of Six Brazilian Taxa.</title>
        <authorList>
            <person name="Aird S.D."/>
            <person name="Jorge da Silva N."/>
            <person name="Qiu L."/>
            <person name="Villar-Briones A."/>
            <person name="Aparecida-Saddi V."/>
            <person name="Campos-Telles M.P."/>
            <person name="Grau M."/>
            <person name="Mikheyev A.S."/>
        </authorList>
    </citation>
    <scope>NUCLEOTIDE SEQUENCE</scope>
    <source>
        <tissue evidence="12">Venom_gland</tissue>
    </source>
</reference>
<protein>
    <recommendedName>
        <fullName evidence="3">exodeoxyribonuclease III</fullName>
        <ecNumber evidence="3">3.1.11.2</ecNumber>
    </recommendedName>
</protein>
<evidence type="ECO:0000256" key="3">
    <source>
        <dbReference type="ARBA" id="ARBA00012115"/>
    </source>
</evidence>
<keyword evidence="7 9" id="KW-0460">Magnesium</keyword>
<comment type="cofactor">
    <cofactor evidence="9">
        <name>Mg(2+)</name>
        <dbReference type="ChEBI" id="CHEBI:18420"/>
    </cofactor>
    <cofactor evidence="9">
        <name>Mn(2+)</name>
        <dbReference type="ChEBI" id="CHEBI:29035"/>
    </cofactor>
    <text evidence="9">Probably binds two magnesium or manganese ions per subunit.</text>
</comment>
<evidence type="ECO:0000256" key="4">
    <source>
        <dbReference type="ARBA" id="ARBA00022723"/>
    </source>
</evidence>
<dbReference type="Pfam" id="PF03372">
    <property type="entry name" value="Exo_endo_phos"/>
    <property type="match status" value="1"/>
</dbReference>
<keyword evidence="9" id="KW-0464">Manganese</keyword>
<dbReference type="PANTHER" id="PTHR22748:SF26">
    <property type="entry name" value="ENDONUCLEASE_EXONUCLEASE_PHOSPHATASE DOMAIN-CONTAINING PROTEIN"/>
    <property type="match status" value="1"/>
</dbReference>
<dbReference type="GO" id="GO:0006284">
    <property type="term" value="P:base-excision repair"/>
    <property type="evidence" value="ECO:0007669"/>
    <property type="project" value="TreeGrafter"/>
</dbReference>
<keyword evidence="8" id="KW-0234">DNA repair</keyword>
<evidence type="ECO:0000256" key="7">
    <source>
        <dbReference type="ARBA" id="ARBA00022842"/>
    </source>
</evidence>
<dbReference type="GO" id="GO:0046872">
    <property type="term" value="F:metal ion binding"/>
    <property type="evidence" value="ECO:0007669"/>
    <property type="project" value="UniProtKB-KW"/>
</dbReference>
<dbReference type="EMBL" id="IACK01137419">
    <property type="protein sequence ID" value="LAA89672.1"/>
    <property type="molecule type" value="Transcribed_RNA"/>
</dbReference>
<comment type="catalytic activity">
    <reaction evidence="1">
        <text>Exonucleolytic cleavage in the 3'- to 5'-direction to yield nucleoside 5'-phosphates.</text>
        <dbReference type="EC" id="3.1.11.2"/>
    </reaction>
</comment>
<evidence type="ECO:0000256" key="9">
    <source>
        <dbReference type="PIRSR" id="PIRSR604808-2"/>
    </source>
</evidence>
<comment type="similarity">
    <text evidence="2">Belongs to the DNA repair enzymes AP/ExoA family.</text>
</comment>
<dbReference type="Gene3D" id="3.60.10.10">
    <property type="entry name" value="Endonuclease/exonuclease/phosphatase"/>
    <property type="match status" value="1"/>
</dbReference>
<keyword evidence="6" id="KW-0378">Hydrolase</keyword>
<dbReference type="SUPFAM" id="SSF56219">
    <property type="entry name" value="DNase I-like"/>
    <property type="match status" value="1"/>
</dbReference>
<name>A0A2D4IZM8_MICLE</name>
<dbReference type="GO" id="GO:0008081">
    <property type="term" value="F:phosphoric diester hydrolase activity"/>
    <property type="evidence" value="ECO:0007669"/>
    <property type="project" value="TreeGrafter"/>
</dbReference>
<reference evidence="12" key="1">
    <citation type="submission" date="2017-07" db="EMBL/GenBank/DDBJ databases">
        <authorList>
            <person name="Mikheyev A."/>
            <person name="Grau M."/>
        </authorList>
    </citation>
    <scope>NUCLEOTIDE SEQUENCE</scope>
    <source>
        <tissue evidence="12">Venom_gland</tissue>
    </source>
</reference>
<dbReference type="AlphaFoldDB" id="A0A2D4IZM8"/>
<dbReference type="InterPro" id="IPR005135">
    <property type="entry name" value="Endo/exonuclease/phosphatase"/>
</dbReference>
<keyword evidence="4 9" id="KW-0479">Metal-binding</keyword>
<evidence type="ECO:0000256" key="6">
    <source>
        <dbReference type="ARBA" id="ARBA00022801"/>
    </source>
</evidence>
<organism evidence="12">
    <name type="scientific">Micrurus lemniscatus lemniscatus</name>
    <dbReference type="NCBI Taxonomy" id="129467"/>
    <lineage>
        <taxon>Eukaryota</taxon>
        <taxon>Metazoa</taxon>
        <taxon>Chordata</taxon>
        <taxon>Craniata</taxon>
        <taxon>Vertebrata</taxon>
        <taxon>Euteleostomi</taxon>
        <taxon>Lepidosauria</taxon>
        <taxon>Squamata</taxon>
        <taxon>Bifurcata</taxon>
        <taxon>Unidentata</taxon>
        <taxon>Episquamata</taxon>
        <taxon>Toxicofera</taxon>
        <taxon>Serpentes</taxon>
        <taxon>Colubroidea</taxon>
        <taxon>Elapidae</taxon>
        <taxon>Elapinae</taxon>
        <taxon>Micrurus</taxon>
    </lineage>
</organism>
<dbReference type="InterPro" id="IPR036691">
    <property type="entry name" value="Endo/exonu/phosph_ase_sf"/>
</dbReference>
<keyword evidence="5" id="KW-0227">DNA damage</keyword>
<feature type="site" description="Transition state stabilizer" evidence="10">
    <location>
        <position position="144"/>
    </location>
</feature>
<evidence type="ECO:0000313" key="12">
    <source>
        <dbReference type="EMBL" id="LAA89672.1"/>
    </source>
</evidence>
<accession>A0A2D4IZM8</accession>
<evidence type="ECO:0000256" key="5">
    <source>
        <dbReference type="ARBA" id="ARBA00022763"/>
    </source>
</evidence>
<feature type="binding site" evidence="9">
    <location>
        <position position="10"/>
    </location>
    <ligand>
        <name>Mg(2+)</name>
        <dbReference type="ChEBI" id="CHEBI:18420"/>
        <label>1</label>
    </ligand>
</feature>
<evidence type="ECO:0000256" key="1">
    <source>
        <dbReference type="ARBA" id="ARBA00000493"/>
    </source>
</evidence>
<evidence type="ECO:0000256" key="10">
    <source>
        <dbReference type="PIRSR" id="PIRSR604808-3"/>
    </source>
</evidence>
<dbReference type="InterPro" id="IPR004808">
    <property type="entry name" value="AP_endonuc_1"/>
</dbReference>
<dbReference type="GO" id="GO:0008311">
    <property type="term" value="F:double-stranded DNA 3'-5' DNA exonuclease activity"/>
    <property type="evidence" value="ECO:0007669"/>
    <property type="project" value="UniProtKB-EC"/>
</dbReference>
<sequence length="286" mass="33198">MGDRTLMLLNTNGLASQLKRHRIMRLAKDCKADFLFLTETHKGRKRSDKLVNNSEWKWIYESRGNTKSRGVAILIHQRVPFELIQIRRDKEGRMLFIKGKINHKMITFAVVYAPNANTKQFIINVKRKLDNFAEGAVIFAGDFNIELTARKGEKKKMHLNKLNMMDLHADVANRGTFYSARHNKFSCIDYILMNKTGNIYLKRAETKSIWISDHAPLIAVLGIDSNRGQRIWRYNPVVSANEKDRLKLQKELCEFFKINDTGEMKQTTIWDANKAFMRGNCISIET</sequence>
<feature type="binding site" evidence="9">
    <location>
        <position position="39"/>
    </location>
    <ligand>
        <name>Mg(2+)</name>
        <dbReference type="ChEBI" id="CHEBI:18420"/>
        <label>1</label>
    </ligand>
</feature>
<feature type="binding site" evidence="9">
    <location>
        <position position="144"/>
    </location>
    <ligand>
        <name>Mg(2+)</name>
        <dbReference type="ChEBI" id="CHEBI:18420"/>
        <label>1</label>
    </ligand>
</feature>
<dbReference type="PANTHER" id="PTHR22748">
    <property type="entry name" value="AP ENDONUCLEASE"/>
    <property type="match status" value="1"/>
</dbReference>
<evidence type="ECO:0000256" key="2">
    <source>
        <dbReference type="ARBA" id="ARBA00007092"/>
    </source>
</evidence>
<dbReference type="EC" id="3.1.11.2" evidence="3"/>
<dbReference type="CDD" id="cd09076">
    <property type="entry name" value="L1-EN"/>
    <property type="match status" value="1"/>
</dbReference>
<feature type="domain" description="Endonuclease/exonuclease/phosphatase" evidence="11">
    <location>
        <begin position="9"/>
        <end position="214"/>
    </location>
</feature>
<evidence type="ECO:0000256" key="8">
    <source>
        <dbReference type="ARBA" id="ARBA00023204"/>
    </source>
</evidence>
<dbReference type="GO" id="GO:0003906">
    <property type="term" value="F:DNA-(apurinic or apyrimidinic site) endonuclease activity"/>
    <property type="evidence" value="ECO:0007669"/>
    <property type="project" value="TreeGrafter"/>
</dbReference>
<feature type="binding site" evidence="9">
    <location>
        <position position="142"/>
    </location>
    <ligand>
        <name>Mg(2+)</name>
        <dbReference type="ChEBI" id="CHEBI:18420"/>
        <label>1</label>
    </ligand>
</feature>
<evidence type="ECO:0000259" key="11">
    <source>
        <dbReference type="Pfam" id="PF03372"/>
    </source>
</evidence>
<proteinExistence type="inferred from homology"/>
<dbReference type="GO" id="GO:0005634">
    <property type="term" value="C:nucleus"/>
    <property type="evidence" value="ECO:0007669"/>
    <property type="project" value="TreeGrafter"/>
</dbReference>